<gene>
    <name evidence="1" type="ORF">JTE90_013486</name>
</gene>
<accession>A0AAV6VL92</accession>
<proteinExistence type="predicted"/>
<reference evidence="1 2" key="1">
    <citation type="journal article" date="2022" name="Nat. Ecol. Evol.">
        <title>A masculinizing supergene underlies an exaggerated male reproductive morph in a spider.</title>
        <authorList>
            <person name="Hendrickx F."/>
            <person name="De Corte Z."/>
            <person name="Sonet G."/>
            <person name="Van Belleghem S.M."/>
            <person name="Kostlbacher S."/>
            <person name="Vangestel C."/>
        </authorList>
    </citation>
    <scope>NUCLEOTIDE SEQUENCE [LARGE SCALE GENOMIC DNA]</scope>
    <source>
        <strain evidence="1">W744_W776</strain>
    </source>
</reference>
<sequence length="140" mass="16243">MAKKEDTKSKAFHQEEDPWTRLYYTPTDCFLKRFAHESRKSPADSLELSLKSTCNQSSDWPISKADAVRQPLGKARKYKCFCRPNTAAVERPFDHPLVIAPFWETPVTTDYIKLAIECPHMSQTNNGYSRKSENGNFYRF</sequence>
<comment type="caution">
    <text evidence="1">The sequence shown here is derived from an EMBL/GenBank/DDBJ whole genome shotgun (WGS) entry which is preliminary data.</text>
</comment>
<dbReference type="Proteomes" id="UP000827092">
    <property type="component" value="Unassembled WGS sequence"/>
</dbReference>
<organism evidence="1 2">
    <name type="scientific">Oedothorax gibbosus</name>
    <dbReference type="NCBI Taxonomy" id="931172"/>
    <lineage>
        <taxon>Eukaryota</taxon>
        <taxon>Metazoa</taxon>
        <taxon>Ecdysozoa</taxon>
        <taxon>Arthropoda</taxon>
        <taxon>Chelicerata</taxon>
        <taxon>Arachnida</taxon>
        <taxon>Araneae</taxon>
        <taxon>Araneomorphae</taxon>
        <taxon>Entelegynae</taxon>
        <taxon>Araneoidea</taxon>
        <taxon>Linyphiidae</taxon>
        <taxon>Erigoninae</taxon>
        <taxon>Oedothorax</taxon>
    </lineage>
</organism>
<name>A0AAV6VL92_9ARAC</name>
<dbReference type="Pfam" id="PF12494">
    <property type="entry name" value="DUF3695"/>
    <property type="match status" value="1"/>
</dbReference>
<dbReference type="InterPro" id="IPR022179">
    <property type="entry name" value="CFAP276"/>
</dbReference>
<evidence type="ECO:0000313" key="2">
    <source>
        <dbReference type="Proteomes" id="UP000827092"/>
    </source>
</evidence>
<protein>
    <submittedName>
        <fullName evidence="1">Uncharacterized protein</fullName>
    </submittedName>
</protein>
<evidence type="ECO:0000313" key="1">
    <source>
        <dbReference type="EMBL" id="KAG8197359.1"/>
    </source>
</evidence>
<dbReference type="EMBL" id="JAFNEN010000056">
    <property type="protein sequence ID" value="KAG8197359.1"/>
    <property type="molecule type" value="Genomic_DNA"/>
</dbReference>
<dbReference type="AlphaFoldDB" id="A0AAV6VL92"/>
<keyword evidence="2" id="KW-1185">Reference proteome</keyword>